<dbReference type="PROSITE" id="PS00383">
    <property type="entry name" value="TYR_PHOSPHATASE_1"/>
    <property type="match status" value="1"/>
</dbReference>
<dbReference type="SUPFAM" id="SSF52799">
    <property type="entry name" value="(Phosphotyrosine protein) phosphatases II"/>
    <property type="match status" value="1"/>
</dbReference>
<dbReference type="PANTHER" id="PTHR10367">
    <property type="entry name" value="MRNA-CAPPING ENZYME"/>
    <property type="match status" value="1"/>
</dbReference>
<evidence type="ECO:0000256" key="1">
    <source>
        <dbReference type="ARBA" id="ARBA00047339"/>
    </source>
</evidence>
<dbReference type="KEGG" id="vg:15613272"/>
<dbReference type="PANTHER" id="PTHR10367:SF17">
    <property type="entry name" value="MRNA-CAPPING ENZYME"/>
    <property type="match status" value="1"/>
</dbReference>
<evidence type="ECO:0000313" key="4">
    <source>
        <dbReference type="Proteomes" id="UP000792220"/>
    </source>
</evidence>
<dbReference type="Gene3D" id="3.90.190.10">
    <property type="entry name" value="Protein tyrosine phosphatase superfamily"/>
    <property type="match status" value="1"/>
</dbReference>
<gene>
    <name evidence="3" type="ORF">CHBEV_282</name>
</gene>
<dbReference type="GO" id="GO:0004484">
    <property type="term" value="F:mRNA guanylyltransferase activity"/>
    <property type="evidence" value="ECO:0007669"/>
    <property type="project" value="TreeGrafter"/>
</dbReference>
<dbReference type="EMBL" id="HF679132">
    <property type="protein sequence ID" value="CCU55850.1"/>
    <property type="molecule type" value="Genomic_DNA"/>
</dbReference>
<evidence type="ECO:0000313" key="3">
    <source>
        <dbReference type="EMBL" id="CCU55850.1"/>
    </source>
</evidence>
<proteinExistence type="predicted"/>
<organismHost>
    <name type="scientific">Choristoneura fumiferana</name>
    <name type="common">Spruce budworm moth</name>
    <name type="synonym">Archips fumiferana</name>
    <dbReference type="NCBI Taxonomy" id="7141"/>
</organismHost>
<dbReference type="InterPro" id="IPR029021">
    <property type="entry name" value="Prot-tyrosine_phosphatase-like"/>
</dbReference>
<name>A0A916KPV4_CBEPV</name>
<dbReference type="RefSeq" id="YP_008004352.1">
    <property type="nucleotide sequence ID" value="NC_021248.1"/>
</dbReference>
<dbReference type="InterPro" id="IPR000387">
    <property type="entry name" value="Tyr_Pase_dom"/>
</dbReference>
<accession>A0A916KPV4</accession>
<dbReference type="Proteomes" id="UP000792220">
    <property type="component" value="Genome"/>
</dbReference>
<evidence type="ECO:0000259" key="2">
    <source>
        <dbReference type="PROSITE" id="PS50056"/>
    </source>
</evidence>
<dbReference type="Pfam" id="PF00782">
    <property type="entry name" value="DSPc"/>
    <property type="match status" value="1"/>
</dbReference>
<organism evidence="3 4">
    <name type="scientific">Choristoneura biennis entomopoxvirus</name>
    <name type="common">CbEPV</name>
    <dbReference type="NCBI Taxonomy" id="10288"/>
    <lineage>
        <taxon>Viruses</taxon>
        <taxon>Varidnaviria</taxon>
        <taxon>Bamfordvirae</taxon>
        <taxon>Nucleocytoviricota</taxon>
        <taxon>Pokkesviricetes</taxon>
        <taxon>Chitovirales</taxon>
        <taxon>Poxviridae</taxon>
        <taxon>Entomopoxvirinae</taxon>
        <taxon>Betaentomopoxvirus</taxon>
        <taxon>Betaentomopoxvirus cbiennis</taxon>
    </lineage>
</organism>
<dbReference type="PROSITE" id="PS50056">
    <property type="entry name" value="TYR_PHOSPHATASE_2"/>
    <property type="match status" value="1"/>
</dbReference>
<sequence length="161" mass="18897">MLPHKWNNYFPYGNIINCIHTVCFKLPCDDTNWNIYKLISTFPSLKVIIDLRSSSTCYDLNIIERYNIIYIKIPIKGQTIPSKSTINKFFAILDEYVELNYLIGVHCTHGVNRTGYMICKYLIHRLNIPPSIAIDIFEENRGYSIERKIYTDDIFNNYIGL</sequence>
<dbReference type="GeneID" id="15613272"/>
<keyword evidence="4" id="KW-1185">Reference proteome</keyword>
<dbReference type="InterPro" id="IPR016130">
    <property type="entry name" value="Tyr_Pase_AS"/>
</dbReference>
<protein>
    <submittedName>
        <fullName evidence="3">Protein tyrosine phosphatase 1</fullName>
    </submittedName>
</protein>
<dbReference type="InterPro" id="IPR000340">
    <property type="entry name" value="Dual-sp_phosphatase_cat-dom"/>
</dbReference>
<reference evidence="3" key="1">
    <citation type="journal article" date="2013" name="J. Virol.">
        <title>New Insights into the Evolution of Entomopoxvirinae from the Complete Genome Sequences of Four Entomopoxviruses Infecting Adoxophyes honmai, Choristoneura biennis, Choristoneura rosaceana, and Mythimna separata.</title>
        <authorList>
            <person name="Theze J."/>
            <person name="Takatsuka J."/>
            <person name="Li Z."/>
            <person name="Gallais J."/>
            <person name="Doucet D."/>
            <person name="Arif B."/>
            <person name="Nakai M."/>
            <person name="Herniou E.A."/>
        </authorList>
    </citation>
    <scope>NUCLEOTIDE SEQUENCE</scope>
</reference>
<comment type="catalytic activity">
    <reaction evidence="1">
        <text>O-phospho-L-seryl-[protein] + H2O = L-seryl-[protein] + phosphate</text>
        <dbReference type="Rhea" id="RHEA:20629"/>
        <dbReference type="Rhea" id="RHEA-COMP:9863"/>
        <dbReference type="Rhea" id="RHEA-COMP:11604"/>
        <dbReference type="ChEBI" id="CHEBI:15377"/>
        <dbReference type="ChEBI" id="CHEBI:29999"/>
        <dbReference type="ChEBI" id="CHEBI:43474"/>
        <dbReference type="ChEBI" id="CHEBI:83421"/>
    </reaction>
</comment>
<dbReference type="OrthoDB" id="19099at10239"/>
<dbReference type="GO" id="GO:0006370">
    <property type="term" value="P:7-methylguanosine mRNA capping"/>
    <property type="evidence" value="ECO:0007669"/>
    <property type="project" value="TreeGrafter"/>
</dbReference>
<dbReference type="InterPro" id="IPR051029">
    <property type="entry name" value="mRNA_Capping_Enz/RNA_Phosphat"/>
</dbReference>
<feature type="domain" description="Tyrosine specific protein phosphatases" evidence="2">
    <location>
        <begin position="87"/>
        <end position="146"/>
    </location>
</feature>